<keyword evidence="4" id="KW-1185">Reference proteome</keyword>
<feature type="chain" id="PRO_5043642273" description="Venom polypeptide" evidence="2">
    <location>
        <begin position="23"/>
        <end position="437"/>
    </location>
</feature>
<evidence type="ECO:0000313" key="4">
    <source>
        <dbReference type="Proteomes" id="UP001162156"/>
    </source>
</evidence>
<evidence type="ECO:0008006" key="5">
    <source>
        <dbReference type="Google" id="ProtNLM"/>
    </source>
</evidence>
<comment type="caution">
    <text evidence="3">The sequence shown here is derived from an EMBL/GenBank/DDBJ whole genome shotgun (WGS) entry which is preliminary data.</text>
</comment>
<feature type="coiled-coil region" evidence="1">
    <location>
        <begin position="246"/>
        <end position="306"/>
    </location>
</feature>
<proteinExistence type="predicted"/>
<dbReference type="EMBL" id="JANEYF010003318">
    <property type="protein sequence ID" value="KAJ8937476.1"/>
    <property type="molecule type" value="Genomic_DNA"/>
</dbReference>
<dbReference type="Proteomes" id="UP001162156">
    <property type="component" value="Unassembled WGS sequence"/>
</dbReference>
<keyword evidence="1" id="KW-0175">Coiled coil</keyword>
<feature type="non-terminal residue" evidence="3">
    <location>
        <position position="437"/>
    </location>
</feature>
<feature type="signal peptide" evidence="2">
    <location>
        <begin position="1"/>
        <end position="22"/>
    </location>
</feature>
<protein>
    <recommendedName>
        <fullName evidence="5">Venom polypeptide</fullName>
    </recommendedName>
</protein>
<sequence>MGYPIPVLLGVTMLVVIVQVHAVEPQDDIERLLLEPRNKADDLLKKLRAVVDKALVDAQKALDDAKNKVNEVADKVQNAAKEKMQGLQNEFRAELDKLKDKAKKAGVNIDDCLKENEDRLVNLPNQLSNDMVHCVSDKINEGISYAQDALNQVKKVVEEIENIKSSIKKCGHGIKSIKCLAKLALRIEKDITTLPTKIQADVAATVLLISKLKEQVQKCASSKVDKCEKDGKEILETIGLCVGKKIIDVDRAVADAQKALDDAKNKVNEVADKVQAEAKEKMQGFENDFKAELDKLKEKAKKAGVNIDDCLKGNEDRLVNLPNQLSNDMVHCVSDKINQGISYAQDALNHVKTIVDEIENIKGEIKACGHGIHAAKCLAKLTIKIEEDITTLPTTIEKDVAATVLLITKLKEEVEKCASSKVDQCENDGKKILESIS</sequence>
<name>A0AAV8XG42_9CUCU</name>
<accession>A0AAV8XG42</accession>
<evidence type="ECO:0000256" key="2">
    <source>
        <dbReference type="SAM" id="SignalP"/>
    </source>
</evidence>
<evidence type="ECO:0000313" key="3">
    <source>
        <dbReference type="EMBL" id="KAJ8937476.1"/>
    </source>
</evidence>
<gene>
    <name evidence="3" type="ORF">NQ314_011865</name>
</gene>
<organism evidence="3 4">
    <name type="scientific">Rhamnusium bicolor</name>
    <dbReference type="NCBI Taxonomy" id="1586634"/>
    <lineage>
        <taxon>Eukaryota</taxon>
        <taxon>Metazoa</taxon>
        <taxon>Ecdysozoa</taxon>
        <taxon>Arthropoda</taxon>
        <taxon>Hexapoda</taxon>
        <taxon>Insecta</taxon>
        <taxon>Pterygota</taxon>
        <taxon>Neoptera</taxon>
        <taxon>Endopterygota</taxon>
        <taxon>Coleoptera</taxon>
        <taxon>Polyphaga</taxon>
        <taxon>Cucujiformia</taxon>
        <taxon>Chrysomeloidea</taxon>
        <taxon>Cerambycidae</taxon>
        <taxon>Lepturinae</taxon>
        <taxon>Rhagiini</taxon>
        <taxon>Rhamnusium</taxon>
    </lineage>
</organism>
<keyword evidence="2" id="KW-0732">Signal</keyword>
<evidence type="ECO:0000256" key="1">
    <source>
        <dbReference type="SAM" id="Coils"/>
    </source>
</evidence>
<feature type="coiled-coil region" evidence="1">
    <location>
        <begin position="55"/>
        <end position="115"/>
    </location>
</feature>
<dbReference type="AlphaFoldDB" id="A0AAV8XG42"/>
<reference evidence="3" key="1">
    <citation type="journal article" date="2023" name="Insect Mol. Biol.">
        <title>Genome sequencing provides insights into the evolution of gene families encoding plant cell wall-degrading enzymes in longhorned beetles.</title>
        <authorList>
            <person name="Shin N.R."/>
            <person name="Okamura Y."/>
            <person name="Kirsch R."/>
            <person name="Pauchet Y."/>
        </authorList>
    </citation>
    <scope>NUCLEOTIDE SEQUENCE</scope>
    <source>
        <strain evidence="3">RBIC_L_NR</strain>
    </source>
</reference>